<keyword evidence="2" id="KW-0540">Nuclease</keyword>
<gene>
    <name evidence="2" type="ORF">vBMoxSR1_gp20</name>
</gene>
<dbReference type="InterPro" id="IPR024432">
    <property type="entry name" value="Put_RecE_PDDEXK-like_dom"/>
</dbReference>
<dbReference type="InterPro" id="IPR011604">
    <property type="entry name" value="PDDEXK-like_dom_sf"/>
</dbReference>
<protein>
    <submittedName>
        <fullName evidence="2">Exonuclease VIII</fullName>
    </submittedName>
</protein>
<keyword evidence="3" id="KW-1185">Reference proteome</keyword>
<accession>A0A8F2E4Z3</accession>
<organism evidence="2 3">
    <name type="scientific">Microbacterium phage vB_MoxS-R1</name>
    <dbReference type="NCBI Taxonomy" id="2848881"/>
    <lineage>
        <taxon>Viruses</taxon>
        <taxon>Duplodnaviria</taxon>
        <taxon>Heunggongvirae</taxon>
        <taxon>Uroviricota</taxon>
        <taxon>Caudoviricetes</taxon>
        <taxon>Syrbvirus</taxon>
        <taxon>Syrbvirus R1</taxon>
    </lineage>
</organism>
<dbReference type="GO" id="GO:0004527">
    <property type="term" value="F:exonuclease activity"/>
    <property type="evidence" value="ECO:0007669"/>
    <property type="project" value="UniProtKB-KW"/>
</dbReference>
<dbReference type="EMBL" id="MW073100">
    <property type="protein sequence ID" value="QWT28870.1"/>
    <property type="molecule type" value="Genomic_DNA"/>
</dbReference>
<dbReference type="Proteomes" id="UP000683438">
    <property type="component" value="Segment"/>
</dbReference>
<reference evidence="2" key="1">
    <citation type="submission" date="2020-10" db="EMBL/GenBank/DDBJ databases">
        <title>Complete genome sequence of vB_MoxS-R1, a novel marine prophage inducted from Microbacterium.</title>
        <authorList>
            <person name="Zheng H."/>
            <person name="Liu B."/>
            <person name="Xu Y."/>
            <person name="Chen F."/>
        </authorList>
    </citation>
    <scope>NUCLEOTIDE SEQUENCE</scope>
</reference>
<keyword evidence="2" id="KW-0269">Exonuclease</keyword>
<dbReference type="Gene3D" id="3.90.320.10">
    <property type="match status" value="1"/>
</dbReference>
<evidence type="ECO:0000313" key="2">
    <source>
        <dbReference type="EMBL" id="QWT28870.1"/>
    </source>
</evidence>
<feature type="domain" description="Putative exodeoxyribonuclease 8 PDDEXK-like" evidence="1">
    <location>
        <begin position="23"/>
        <end position="267"/>
    </location>
</feature>
<keyword evidence="2" id="KW-0378">Hydrolase</keyword>
<dbReference type="Pfam" id="PF12684">
    <property type="entry name" value="DUF3799"/>
    <property type="match status" value="1"/>
</dbReference>
<name>A0A8F2E4Z3_9CAUD</name>
<evidence type="ECO:0000313" key="3">
    <source>
        <dbReference type="Proteomes" id="UP000683438"/>
    </source>
</evidence>
<evidence type="ECO:0000259" key="1">
    <source>
        <dbReference type="Pfam" id="PF12684"/>
    </source>
</evidence>
<sequence length="297" mass="32594">MTDYNGLVYGLDEQIYHRQPGLSSTGAKKILQSPAHYRHYVEHPEEPKAGFDLGSAVHSKVLGVGAQIAVYPDGNGPERFEYDGKELDNVLDKTGGLRTAASKAFEADARDRGLIPVKRVTARVVDIMAESVLSNPTVKALLASGDPEVSMFATDPDTGVALRGRLDWLGPRIVDLKTTAGDASESEFAIHAFRFGYDIQQAMYEHTYNIITGDNLPYLFAVVEAHAPYLTAVHVLGADELLMARRRAREARERYARAIETGEWPGYKTRSGGPIGILQAPVWNVNQYIDEFEGATA</sequence>
<proteinExistence type="predicted"/>